<evidence type="ECO:0000256" key="5">
    <source>
        <dbReference type="ARBA" id="ARBA00023136"/>
    </source>
</evidence>
<dbReference type="InterPro" id="IPR017974">
    <property type="entry name" value="Claudin_CS"/>
</dbReference>
<evidence type="ECO:0000259" key="7">
    <source>
        <dbReference type="PROSITE" id="PS51164"/>
    </source>
</evidence>
<dbReference type="Proteomes" id="UP000030745">
    <property type="component" value="Unassembled WGS sequence"/>
</dbReference>
<dbReference type="OrthoDB" id="168153at2759"/>
<feature type="chain" id="PRO_5012361961" description="CBM1 domain-containing protein" evidence="6">
    <location>
        <begin position="16"/>
        <end position="274"/>
    </location>
</feature>
<dbReference type="GO" id="GO:0005576">
    <property type="term" value="C:extracellular region"/>
    <property type="evidence" value="ECO:0007669"/>
    <property type="project" value="InterPro"/>
</dbReference>
<evidence type="ECO:0000313" key="8">
    <source>
        <dbReference type="EMBL" id="KDO22225.1"/>
    </source>
</evidence>
<gene>
    <name evidence="8" type="ORF">SPRG_12309</name>
</gene>
<dbReference type="GO" id="GO:0005975">
    <property type="term" value="P:carbohydrate metabolic process"/>
    <property type="evidence" value="ECO:0007669"/>
    <property type="project" value="InterPro"/>
</dbReference>
<dbReference type="KEGG" id="spar:SPRG_12309"/>
<keyword evidence="9" id="KW-1185">Reference proteome</keyword>
<protein>
    <recommendedName>
        <fullName evidence="7">CBM1 domain-containing protein</fullName>
    </recommendedName>
</protein>
<dbReference type="InterPro" id="IPR035971">
    <property type="entry name" value="CBD_sf"/>
</dbReference>
<evidence type="ECO:0000313" key="9">
    <source>
        <dbReference type="Proteomes" id="UP000030745"/>
    </source>
</evidence>
<dbReference type="SUPFAM" id="SSF57180">
    <property type="entry name" value="Cellulose-binding domain"/>
    <property type="match status" value="2"/>
</dbReference>
<comment type="subcellular location">
    <subcellularLocation>
        <location evidence="1">Membrane</location>
        <topology evidence="1">Multi-pass membrane protein</topology>
    </subcellularLocation>
</comment>
<dbReference type="GO" id="GO:0030248">
    <property type="term" value="F:cellulose binding"/>
    <property type="evidence" value="ECO:0007669"/>
    <property type="project" value="InterPro"/>
</dbReference>
<evidence type="ECO:0000256" key="2">
    <source>
        <dbReference type="ARBA" id="ARBA00022692"/>
    </source>
</evidence>
<organism evidence="8 9">
    <name type="scientific">Saprolegnia parasitica (strain CBS 223.65)</name>
    <dbReference type="NCBI Taxonomy" id="695850"/>
    <lineage>
        <taxon>Eukaryota</taxon>
        <taxon>Sar</taxon>
        <taxon>Stramenopiles</taxon>
        <taxon>Oomycota</taxon>
        <taxon>Saprolegniomycetes</taxon>
        <taxon>Saprolegniales</taxon>
        <taxon>Saprolegniaceae</taxon>
        <taxon>Saprolegnia</taxon>
    </lineage>
</organism>
<evidence type="ECO:0000256" key="6">
    <source>
        <dbReference type="SAM" id="SignalP"/>
    </source>
</evidence>
<evidence type="ECO:0000256" key="4">
    <source>
        <dbReference type="ARBA" id="ARBA00022989"/>
    </source>
</evidence>
<dbReference type="GO" id="GO:0016020">
    <property type="term" value="C:membrane"/>
    <property type="evidence" value="ECO:0007669"/>
    <property type="project" value="UniProtKB-SubCell"/>
</dbReference>
<feature type="signal peptide" evidence="6">
    <location>
        <begin position="1"/>
        <end position="15"/>
    </location>
</feature>
<reference evidence="8 9" key="1">
    <citation type="journal article" date="2013" name="PLoS Genet.">
        <title>Distinctive expansion of potential virulence genes in the genome of the oomycete fish pathogen Saprolegnia parasitica.</title>
        <authorList>
            <person name="Jiang R.H."/>
            <person name="de Bruijn I."/>
            <person name="Haas B.J."/>
            <person name="Belmonte R."/>
            <person name="Lobach L."/>
            <person name="Christie J."/>
            <person name="van den Ackerveken G."/>
            <person name="Bottin A."/>
            <person name="Bulone V."/>
            <person name="Diaz-Moreno S.M."/>
            <person name="Dumas B."/>
            <person name="Fan L."/>
            <person name="Gaulin E."/>
            <person name="Govers F."/>
            <person name="Grenville-Briggs L.J."/>
            <person name="Horner N.R."/>
            <person name="Levin J.Z."/>
            <person name="Mammella M."/>
            <person name="Meijer H.J."/>
            <person name="Morris P."/>
            <person name="Nusbaum C."/>
            <person name="Oome S."/>
            <person name="Phillips A.J."/>
            <person name="van Rooyen D."/>
            <person name="Rzeszutek E."/>
            <person name="Saraiva M."/>
            <person name="Secombes C.J."/>
            <person name="Seidl M.F."/>
            <person name="Snel B."/>
            <person name="Stassen J.H."/>
            <person name="Sykes S."/>
            <person name="Tripathy S."/>
            <person name="van den Berg H."/>
            <person name="Vega-Arreguin J.C."/>
            <person name="Wawra S."/>
            <person name="Young S.K."/>
            <person name="Zeng Q."/>
            <person name="Dieguez-Uribeondo J."/>
            <person name="Russ C."/>
            <person name="Tyler B.M."/>
            <person name="van West P."/>
        </authorList>
    </citation>
    <scope>NUCLEOTIDE SEQUENCE [LARGE SCALE GENOMIC DNA]</scope>
    <source>
        <strain evidence="8 9">CBS 223.65</strain>
    </source>
</reference>
<dbReference type="VEuPathDB" id="FungiDB:SPRG_12309"/>
<dbReference type="GeneID" id="24134280"/>
<keyword evidence="3 6" id="KW-0732">Signal</keyword>
<evidence type="ECO:0000256" key="3">
    <source>
        <dbReference type="ARBA" id="ARBA00022729"/>
    </source>
</evidence>
<dbReference type="PROSITE" id="PS51164">
    <property type="entry name" value="CBM1_2"/>
    <property type="match status" value="2"/>
</dbReference>
<feature type="domain" description="CBM1" evidence="7">
    <location>
        <begin position="23"/>
        <end position="59"/>
    </location>
</feature>
<dbReference type="Pfam" id="PF00734">
    <property type="entry name" value="CBM_1"/>
    <property type="match status" value="2"/>
</dbReference>
<dbReference type="STRING" id="695850.A0A067BZG6"/>
<dbReference type="EMBL" id="KK583272">
    <property type="protein sequence ID" value="KDO22225.1"/>
    <property type="molecule type" value="Genomic_DNA"/>
</dbReference>
<dbReference type="OMA" id="YDACIIE"/>
<keyword evidence="5" id="KW-0472">Membrane</keyword>
<keyword evidence="2" id="KW-0812">Transmembrane</keyword>
<dbReference type="PROSITE" id="PS01346">
    <property type="entry name" value="CLAUDIN"/>
    <property type="match status" value="1"/>
</dbReference>
<accession>A0A067BZG6</accession>
<dbReference type="SMART" id="SM00236">
    <property type="entry name" value="fCBD"/>
    <property type="match status" value="2"/>
</dbReference>
<feature type="domain" description="CBM1" evidence="7">
    <location>
        <begin position="64"/>
        <end position="100"/>
    </location>
</feature>
<sequence length="274" mass="30000">MKAALILALSSAVVADTLEAEAKVVDVWGQCGGKYHNGDTACASGSFCKFYNEWFSQCQPGGNGQVGLWGRCGGKDYDGDTQCTPGNECKVWNDYYSQCVPGTATPTTAPPEDVAVPLNWLQSDAVCYNPMDGDSDTAANGITSFDACIIEANKRGKKFANWDDQSRQCTVLQDADSYRLSRSCKSAAKYNSDKWKCWGNHDYWNNDVGKSTTRLDQCLDACENFSEGGKKCNAVYWVQHWDSDKGVCNYKYIPDTSKAPFVDDIGGTACARRS</sequence>
<name>A0A067BZG6_SAPPC</name>
<keyword evidence="4" id="KW-1133">Transmembrane helix</keyword>
<dbReference type="AlphaFoldDB" id="A0A067BZG6"/>
<dbReference type="PROSITE" id="PS00562">
    <property type="entry name" value="CBM1_1"/>
    <property type="match status" value="1"/>
</dbReference>
<evidence type="ECO:0000256" key="1">
    <source>
        <dbReference type="ARBA" id="ARBA00004141"/>
    </source>
</evidence>
<dbReference type="InterPro" id="IPR000254">
    <property type="entry name" value="CBD"/>
</dbReference>
<dbReference type="RefSeq" id="XP_012207063.1">
    <property type="nucleotide sequence ID" value="XM_012351673.1"/>
</dbReference>
<proteinExistence type="predicted"/>